<protein>
    <recommendedName>
        <fullName evidence="3">DUF1996 domain-containing protein</fullName>
    </recommendedName>
</protein>
<dbReference type="Pfam" id="PF09362">
    <property type="entry name" value="DUF1996"/>
    <property type="match status" value="1"/>
</dbReference>
<feature type="chain" id="PRO_5046775104" description="DUF1996 domain-containing protein" evidence="2">
    <location>
        <begin position="18"/>
        <end position="474"/>
    </location>
</feature>
<dbReference type="PANTHER" id="PTHR43662">
    <property type="match status" value="1"/>
</dbReference>
<comment type="caution">
    <text evidence="4">The sequence shown here is derived from an EMBL/GenBank/DDBJ whole genome shotgun (WGS) entry which is preliminary data.</text>
</comment>
<feature type="signal peptide" evidence="2">
    <location>
        <begin position="1"/>
        <end position="17"/>
    </location>
</feature>
<keyword evidence="2" id="KW-0732">Signal</keyword>
<dbReference type="Proteomes" id="UP001447188">
    <property type="component" value="Unassembled WGS sequence"/>
</dbReference>
<accession>A0ABR3GVW8</accession>
<evidence type="ECO:0000313" key="4">
    <source>
        <dbReference type="EMBL" id="KAL0640085.1"/>
    </source>
</evidence>
<dbReference type="EMBL" id="JBBBZM010000006">
    <property type="protein sequence ID" value="KAL0640085.1"/>
    <property type="molecule type" value="Genomic_DNA"/>
</dbReference>
<feature type="domain" description="DUF1996" evidence="3">
    <location>
        <begin position="33"/>
        <end position="274"/>
    </location>
</feature>
<evidence type="ECO:0000256" key="1">
    <source>
        <dbReference type="SAM" id="MobiDB-lite"/>
    </source>
</evidence>
<reference evidence="4 5" key="1">
    <citation type="submission" date="2024-02" db="EMBL/GenBank/DDBJ databases">
        <title>Discinaceae phylogenomics.</title>
        <authorList>
            <person name="Dirks A.C."/>
            <person name="James T.Y."/>
        </authorList>
    </citation>
    <scope>NUCLEOTIDE SEQUENCE [LARGE SCALE GENOMIC DNA]</scope>
    <source>
        <strain evidence="4 5">ACD0624</strain>
    </source>
</reference>
<sequence length="474" mass="51542">MLSVLTVMSMLALEASAFWRLPCRQSLTIERIDPLTHYGKVGEHVHTIHGGNSFSASSTESDLLQSTCTSCAVKQDRSAYWTPVMYFKDASGNFNIVNQTGGMLVYYLPRGDKVKSFPSGFRMIAGDPNLRSFPYPQVEKSLWQASDRTEDALRQKAVGFNCLNYAAPANAALGLREMPDNMANNCVDGLRTEVFFPSCWNGKDVDSENHRDHMRYPSLMDDGTCPKGFETRLVSLFFETIWNVHAFAGQEGEFMFSTGDPTGYGYHGDFMNAWDPVFLQSAIDVCTSPTGLVEACPLFNLQSDSEMQKCTIARTLKEDVFGPLEELPGCNLVESGPERASPGGCSSDDTLADPDAGSGPKTTTSSRTFVKTSTGTSSATSSKTSTATSSSATSTKSAPYGNSGSYDNNGYIHGIIDVAVAEVDDEEPVDPNVVVVTVTHYTTVPGTTVTIHTTPTAVPYAKRHTHNRRGHKNH</sequence>
<feature type="compositionally biased region" description="Low complexity" evidence="1">
    <location>
        <begin position="371"/>
        <end position="398"/>
    </location>
</feature>
<organism evidence="4 5">
    <name type="scientific">Discina gigas</name>
    <dbReference type="NCBI Taxonomy" id="1032678"/>
    <lineage>
        <taxon>Eukaryota</taxon>
        <taxon>Fungi</taxon>
        <taxon>Dikarya</taxon>
        <taxon>Ascomycota</taxon>
        <taxon>Pezizomycotina</taxon>
        <taxon>Pezizomycetes</taxon>
        <taxon>Pezizales</taxon>
        <taxon>Discinaceae</taxon>
        <taxon>Discina</taxon>
    </lineage>
</organism>
<keyword evidence="5" id="KW-1185">Reference proteome</keyword>
<feature type="region of interest" description="Disordered" evidence="1">
    <location>
        <begin position="332"/>
        <end position="402"/>
    </location>
</feature>
<proteinExistence type="predicted"/>
<evidence type="ECO:0000259" key="3">
    <source>
        <dbReference type="Pfam" id="PF09362"/>
    </source>
</evidence>
<dbReference type="InterPro" id="IPR018535">
    <property type="entry name" value="DUF1996"/>
</dbReference>
<dbReference type="PANTHER" id="PTHR43662:SF7">
    <property type="entry name" value="DUF1996 DOMAIN-CONTAINING PROTEIN"/>
    <property type="match status" value="1"/>
</dbReference>
<feature type="compositionally biased region" description="Polar residues" evidence="1">
    <location>
        <begin position="360"/>
        <end position="370"/>
    </location>
</feature>
<gene>
    <name evidence="4" type="ORF">Q9L58_000913</name>
</gene>
<evidence type="ECO:0000256" key="2">
    <source>
        <dbReference type="SAM" id="SignalP"/>
    </source>
</evidence>
<name>A0ABR3GVW8_9PEZI</name>
<evidence type="ECO:0000313" key="5">
    <source>
        <dbReference type="Proteomes" id="UP001447188"/>
    </source>
</evidence>